<gene>
    <name evidence="1" type="ORF">J1N35_010070</name>
</gene>
<comment type="caution">
    <text evidence="1">The sequence shown here is derived from an EMBL/GenBank/DDBJ whole genome shotgun (WGS) entry which is preliminary data.</text>
</comment>
<reference evidence="1 2" key="1">
    <citation type="journal article" date="2021" name="Plant Biotechnol. J.">
        <title>Multi-omics assisted identification of the key and species-specific regulatory components of drought-tolerant mechanisms in Gossypium stocksii.</title>
        <authorList>
            <person name="Yu D."/>
            <person name="Ke L."/>
            <person name="Zhang D."/>
            <person name="Wu Y."/>
            <person name="Sun Y."/>
            <person name="Mei J."/>
            <person name="Sun J."/>
            <person name="Sun Y."/>
        </authorList>
    </citation>
    <scope>NUCLEOTIDE SEQUENCE [LARGE SCALE GENOMIC DNA]</scope>
    <source>
        <strain evidence="2">cv. E1</strain>
        <tissue evidence="1">Leaf</tissue>
    </source>
</reference>
<evidence type="ECO:0000313" key="2">
    <source>
        <dbReference type="Proteomes" id="UP000828251"/>
    </source>
</evidence>
<dbReference type="Proteomes" id="UP000828251">
    <property type="component" value="Unassembled WGS sequence"/>
</dbReference>
<evidence type="ECO:0000313" key="1">
    <source>
        <dbReference type="EMBL" id="KAH1106302.1"/>
    </source>
</evidence>
<proteinExistence type="predicted"/>
<dbReference type="OrthoDB" id="1659429at2759"/>
<sequence>MAVAASNQNDVALEVTVTQGQGNLPKLLLISDHGSEVEIYLFGVALHLGKTWCFNGERLQRKSAKKKKKKSKDMVFQWQRIRLTCHISSPVKTLIETVNQ</sequence>
<dbReference type="AlphaFoldDB" id="A0A9D4AA66"/>
<organism evidence="1 2">
    <name type="scientific">Gossypium stocksii</name>
    <dbReference type="NCBI Taxonomy" id="47602"/>
    <lineage>
        <taxon>Eukaryota</taxon>
        <taxon>Viridiplantae</taxon>
        <taxon>Streptophyta</taxon>
        <taxon>Embryophyta</taxon>
        <taxon>Tracheophyta</taxon>
        <taxon>Spermatophyta</taxon>
        <taxon>Magnoliopsida</taxon>
        <taxon>eudicotyledons</taxon>
        <taxon>Gunneridae</taxon>
        <taxon>Pentapetalae</taxon>
        <taxon>rosids</taxon>
        <taxon>malvids</taxon>
        <taxon>Malvales</taxon>
        <taxon>Malvaceae</taxon>
        <taxon>Malvoideae</taxon>
        <taxon>Gossypium</taxon>
    </lineage>
</organism>
<protein>
    <submittedName>
        <fullName evidence="1">Uncharacterized protein</fullName>
    </submittedName>
</protein>
<name>A0A9D4AA66_9ROSI</name>
<keyword evidence="2" id="KW-1185">Reference proteome</keyword>
<accession>A0A9D4AA66</accession>
<dbReference type="EMBL" id="JAIQCV010000004">
    <property type="protein sequence ID" value="KAH1106302.1"/>
    <property type="molecule type" value="Genomic_DNA"/>
</dbReference>